<accession>A0A067T557</accession>
<keyword evidence="1" id="KW-0812">Transmembrane</keyword>
<evidence type="ECO:0000256" key="2">
    <source>
        <dbReference type="SAM" id="SignalP"/>
    </source>
</evidence>
<name>A0A067T557_GALM3</name>
<evidence type="ECO:0000256" key="1">
    <source>
        <dbReference type="SAM" id="Phobius"/>
    </source>
</evidence>
<dbReference type="AlphaFoldDB" id="A0A067T557"/>
<reference evidence="4" key="1">
    <citation type="journal article" date="2014" name="Proc. Natl. Acad. Sci. U.S.A.">
        <title>Extensive sampling of basidiomycete genomes demonstrates inadequacy of the white-rot/brown-rot paradigm for wood decay fungi.</title>
        <authorList>
            <person name="Riley R."/>
            <person name="Salamov A.A."/>
            <person name="Brown D.W."/>
            <person name="Nagy L.G."/>
            <person name="Floudas D."/>
            <person name="Held B.W."/>
            <person name="Levasseur A."/>
            <person name="Lombard V."/>
            <person name="Morin E."/>
            <person name="Otillar R."/>
            <person name="Lindquist E.A."/>
            <person name="Sun H."/>
            <person name="LaButti K.M."/>
            <person name="Schmutz J."/>
            <person name="Jabbour D."/>
            <person name="Luo H."/>
            <person name="Baker S.E."/>
            <person name="Pisabarro A.G."/>
            <person name="Walton J.D."/>
            <person name="Blanchette R.A."/>
            <person name="Henrissat B."/>
            <person name="Martin F."/>
            <person name="Cullen D."/>
            <person name="Hibbett D.S."/>
            <person name="Grigoriev I.V."/>
        </authorList>
    </citation>
    <scope>NUCLEOTIDE SEQUENCE [LARGE SCALE GENOMIC DNA]</scope>
    <source>
        <strain evidence="4">CBS 339.88</strain>
    </source>
</reference>
<feature type="transmembrane region" description="Helical" evidence="1">
    <location>
        <begin position="47"/>
        <end position="69"/>
    </location>
</feature>
<protein>
    <submittedName>
        <fullName evidence="3">Uncharacterized protein</fullName>
    </submittedName>
</protein>
<dbReference type="Proteomes" id="UP000027222">
    <property type="component" value="Unassembled WGS sequence"/>
</dbReference>
<feature type="transmembrane region" description="Helical" evidence="1">
    <location>
        <begin position="124"/>
        <end position="147"/>
    </location>
</feature>
<organism evidence="3 4">
    <name type="scientific">Galerina marginata (strain CBS 339.88)</name>
    <dbReference type="NCBI Taxonomy" id="685588"/>
    <lineage>
        <taxon>Eukaryota</taxon>
        <taxon>Fungi</taxon>
        <taxon>Dikarya</taxon>
        <taxon>Basidiomycota</taxon>
        <taxon>Agaricomycotina</taxon>
        <taxon>Agaricomycetes</taxon>
        <taxon>Agaricomycetidae</taxon>
        <taxon>Agaricales</taxon>
        <taxon>Agaricineae</taxon>
        <taxon>Strophariaceae</taxon>
        <taxon>Galerina</taxon>
    </lineage>
</organism>
<dbReference type="STRING" id="685588.A0A067T557"/>
<evidence type="ECO:0000313" key="4">
    <source>
        <dbReference type="Proteomes" id="UP000027222"/>
    </source>
</evidence>
<keyword evidence="4" id="KW-1185">Reference proteome</keyword>
<feature type="signal peptide" evidence="2">
    <location>
        <begin position="1"/>
        <end position="19"/>
    </location>
</feature>
<keyword evidence="1" id="KW-1133">Transmembrane helix</keyword>
<dbReference type="EMBL" id="KL142376">
    <property type="protein sequence ID" value="KDR77432.1"/>
    <property type="molecule type" value="Genomic_DNA"/>
</dbReference>
<proteinExistence type="predicted"/>
<dbReference type="HOGENOM" id="CLU_044614_1_1_1"/>
<keyword evidence="1" id="KW-0472">Membrane</keyword>
<feature type="chain" id="PRO_5001649230" evidence="2">
    <location>
        <begin position="20"/>
        <end position="296"/>
    </location>
</feature>
<dbReference type="OrthoDB" id="3357408at2759"/>
<gene>
    <name evidence="3" type="ORF">GALMADRAFT_209796</name>
</gene>
<feature type="transmembrane region" description="Helical" evidence="1">
    <location>
        <begin position="81"/>
        <end position="104"/>
    </location>
</feature>
<evidence type="ECO:0000313" key="3">
    <source>
        <dbReference type="EMBL" id="KDR77432.1"/>
    </source>
</evidence>
<sequence>MLIITLLLFSFSLTNLALALRATMHDVIVAQTVAIMNKVAGVPGPTWVTLVMCTNANLSALIADATLMYRCWLVYNKSMRIMIFPIILWVGGVGLTGLEAYWQVVQSQKILHAWQPVNTKVGPGTILTPFWGSTVVLNAYSTGFIAHRIWGVAKSSSKSGISTGHLRFVMRVLVESGGLYLAIATIHFLVWFTPSEFAISVLSSINLPIIGIAFNLILMRTNKKRVDEEMGSSDEEKVPASALVFHHSMRSGGPNATMKTIDIHAGESANTSTVIDVGRTTTYSTSASDEYSRNHV</sequence>
<feature type="transmembrane region" description="Helical" evidence="1">
    <location>
        <begin position="197"/>
        <end position="218"/>
    </location>
</feature>
<feature type="transmembrane region" description="Helical" evidence="1">
    <location>
        <begin position="168"/>
        <end position="191"/>
    </location>
</feature>
<keyword evidence="2" id="KW-0732">Signal</keyword>